<keyword evidence="9" id="KW-0449">Lipoprotein</keyword>
<comment type="subcellular location">
    <subcellularLocation>
        <location evidence="1">Cell membrane</location>
        <topology evidence="1">Multi-pass membrane protein</topology>
    </subcellularLocation>
</comment>
<evidence type="ECO:0000259" key="8">
    <source>
        <dbReference type="Pfam" id="PF12704"/>
    </source>
</evidence>
<evidence type="ECO:0000256" key="3">
    <source>
        <dbReference type="ARBA" id="ARBA00022692"/>
    </source>
</evidence>
<dbReference type="GO" id="GO:0044874">
    <property type="term" value="P:lipoprotein localization to outer membrane"/>
    <property type="evidence" value="ECO:0007669"/>
    <property type="project" value="TreeGrafter"/>
</dbReference>
<evidence type="ECO:0000256" key="1">
    <source>
        <dbReference type="ARBA" id="ARBA00004651"/>
    </source>
</evidence>
<dbReference type="InterPro" id="IPR051447">
    <property type="entry name" value="Lipoprotein-release_system"/>
</dbReference>
<feature type="domain" description="ABC3 transporter permease C-terminal" evidence="7">
    <location>
        <begin position="272"/>
        <end position="396"/>
    </location>
</feature>
<proteinExistence type="predicted"/>
<accession>A0A3B0WIZ4</accession>
<reference evidence="9" key="1">
    <citation type="submission" date="2018-06" db="EMBL/GenBank/DDBJ databases">
        <authorList>
            <person name="Zhirakovskaya E."/>
        </authorList>
    </citation>
    <scope>NUCLEOTIDE SEQUENCE</scope>
</reference>
<dbReference type="GO" id="GO:0098797">
    <property type="term" value="C:plasma membrane protein complex"/>
    <property type="evidence" value="ECO:0007669"/>
    <property type="project" value="TreeGrafter"/>
</dbReference>
<keyword evidence="5 6" id="KW-0472">Membrane</keyword>
<keyword evidence="2" id="KW-1003">Cell membrane</keyword>
<dbReference type="PANTHER" id="PTHR30489:SF0">
    <property type="entry name" value="LIPOPROTEIN-RELEASING SYSTEM TRANSMEMBRANE PROTEIN LOLE"/>
    <property type="match status" value="1"/>
</dbReference>
<evidence type="ECO:0000313" key="9">
    <source>
        <dbReference type="EMBL" id="VAW52283.1"/>
    </source>
</evidence>
<evidence type="ECO:0000259" key="7">
    <source>
        <dbReference type="Pfam" id="PF02687"/>
    </source>
</evidence>
<evidence type="ECO:0000256" key="4">
    <source>
        <dbReference type="ARBA" id="ARBA00022989"/>
    </source>
</evidence>
<feature type="transmembrane region" description="Helical" evidence="6">
    <location>
        <begin position="367"/>
        <end position="388"/>
    </location>
</feature>
<protein>
    <submittedName>
        <fullName evidence="9">Lipoprotein releasing system transmembrane protein LolC</fullName>
    </submittedName>
</protein>
<keyword evidence="3 6" id="KW-0812">Transmembrane</keyword>
<feature type="transmembrane region" description="Helical" evidence="6">
    <location>
        <begin position="268"/>
        <end position="293"/>
    </location>
</feature>
<dbReference type="PANTHER" id="PTHR30489">
    <property type="entry name" value="LIPOPROTEIN-RELEASING SYSTEM TRANSMEMBRANE PROTEIN LOLE"/>
    <property type="match status" value="1"/>
</dbReference>
<dbReference type="EMBL" id="UOFD01000045">
    <property type="protein sequence ID" value="VAW52283.1"/>
    <property type="molecule type" value="Genomic_DNA"/>
</dbReference>
<dbReference type="Pfam" id="PF02687">
    <property type="entry name" value="FtsX"/>
    <property type="match status" value="1"/>
</dbReference>
<dbReference type="InterPro" id="IPR003838">
    <property type="entry name" value="ABC3_permease_C"/>
</dbReference>
<keyword evidence="4 6" id="KW-1133">Transmembrane helix</keyword>
<gene>
    <name evidence="9" type="ORF">MNBD_GAMMA06-1250</name>
</gene>
<sequence>MWFKFAATNVLRNRRRGLATLLIVSVGTAGILISGGFALYTYDSLREMAARDNGHLILAHTDYFEKHEEIPLEYGLINFENTRKTLMQNELVRAVLPRLAFSGLISNGDKSSVFIGNGIDVNEFKVKGPSLRVSKGATLSSRPQKNSDPQIMIGEGLAKIMNAKPGDSLTLLSTTVEGSLNAQDVVVQGIFSIGVPEIDKRLLFTKTSTAQTLLLTNKISTLSVYLYDTDETNNIASIIKEIYPKLAIQHWLDTAFYYQAVRSLYNRIFGLLGIIILGMVFFAVTSNVSMSVFERTRETGTLRALGTYSSEIVRNFVIEALILGVMSIIVGMLIAGSVALFFSLAGLEMPAPPGRSQTYPLVIYADPLLYLITGAAILILCVTAAWLAGRRAVNKTIVEALGHV</sequence>
<organism evidence="9">
    <name type="scientific">hydrothermal vent metagenome</name>
    <dbReference type="NCBI Taxonomy" id="652676"/>
    <lineage>
        <taxon>unclassified sequences</taxon>
        <taxon>metagenomes</taxon>
        <taxon>ecological metagenomes</taxon>
    </lineage>
</organism>
<feature type="transmembrane region" description="Helical" evidence="6">
    <location>
        <begin position="21"/>
        <end position="42"/>
    </location>
</feature>
<dbReference type="InterPro" id="IPR025857">
    <property type="entry name" value="MacB_PCD"/>
</dbReference>
<feature type="transmembrane region" description="Helical" evidence="6">
    <location>
        <begin position="320"/>
        <end position="347"/>
    </location>
</feature>
<evidence type="ECO:0000256" key="5">
    <source>
        <dbReference type="ARBA" id="ARBA00023136"/>
    </source>
</evidence>
<dbReference type="Pfam" id="PF12704">
    <property type="entry name" value="MacB_PCD"/>
    <property type="match status" value="1"/>
</dbReference>
<feature type="domain" description="MacB-like periplasmic core" evidence="8">
    <location>
        <begin position="19"/>
        <end position="240"/>
    </location>
</feature>
<dbReference type="AlphaFoldDB" id="A0A3B0WIZ4"/>
<name>A0A3B0WIZ4_9ZZZZ</name>
<evidence type="ECO:0000256" key="2">
    <source>
        <dbReference type="ARBA" id="ARBA00022475"/>
    </source>
</evidence>
<evidence type="ECO:0000256" key="6">
    <source>
        <dbReference type="SAM" id="Phobius"/>
    </source>
</evidence>